<evidence type="ECO:0000313" key="5">
    <source>
        <dbReference type="EMBL" id="PSN89822.1"/>
    </source>
</evidence>
<dbReference type="InterPro" id="IPR007197">
    <property type="entry name" value="rSAM"/>
</dbReference>
<dbReference type="AlphaFoldDB" id="A0A2R6ATX3"/>
<keyword evidence="2" id="KW-0408">Iron</keyword>
<sequence length="280" mass="32252">MYTAEHVNGLSIREVRCATLLHRMNYGWRYPEYTLNLYRGCLHGCIYCYAPSLIHDERPWGQYVDVKINAPEVLEHELRKAARGVVFLSSASDPYQAVEAKYRLTRSCLEVLLEHDFPVNILTRSHLVLRDLDILKKFGWIRVGMSITSVPNRMFEPRVPPLERRLETLRRLSEEGITTWVSLAPIIPNLFMVDLEGLLKKLKEAGVSAIHAGVLRFEGYEDSRKMFEEKSGASYYGAILGSDSLIHKVNDLIARYGFDTSPKIFEWKDKNTVLEKYITP</sequence>
<proteinExistence type="predicted"/>
<dbReference type="Gene3D" id="3.80.30.30">
    <property type="match status" value="1"/>
</dbReference>
<gene>
    <name evidence="5" type="ORF">B9Q08_06165</name>
</gene>
<protein>
    <recommendedName>
        <fullName evidence="4">Radical SAM core domain-containing protein</fullName>
    </recommendedName>
</protein>
<keyword evidence="3" id="KW-0411">Iron-sulfur</keyword>
<dbReference type="EMBL" id="NEXJ01000107">
    <property type="protein sequence ID" value="PSN89822.1"/>
    <property type="molecule type" value="Genomic_DNA"/>
</dbReference>
<dbReference type="PROSITE" id="PS51918">
    <property type="entry name" value="RADICAL_SAM"/>
    <property type="match status" value="1"/>
</dbReference>
<dbReference type="SFLD" id="SFLDG01084">
    <property type="entry name" value="Uncharacterised_Radical_SAM_Su"/>
    <property type="match status" value="1"/>
</dbReference>
<dbReference type="Proteomes" id="UP000240490">
    <property type="component" value="Unassembled WGS sequence"/>
</dbReference>
<dbReference type="SMART" id="SM00729">
    <property type="entry name" value="Elp3"/>
    <property type="match status" value="1"/>
</dbReference>
<name>A0A2R6ATX3_9ARCH</name>
<dbReference type="GO" id="GO:0046872">
    <property type="term" value="F:metal ion binding"/>
    <property type="evidence" value="ECO:0007669"/>
    <property type="project" value="UniProtKB-KW"/>
</dbReference>
<keyword evidence="1" id="KW-0479">Metal-binding</keyword>
<accession>A0A2R6ATX3</accession>
<evidence type="ECO:0000313" key="6">
    <source>
        <dbReference type="Proteomes" id="UP000240490"/>
    </source>
</evidence>
<dbReference type="SFLD" id="SFLDS00029">
    <property type="entry name" value="Radical_SAM"/>
    <property type="match status" value="1"/>
</dbReference>
<dbReference type="CDD" id="cd01335">
    <property type="entry name" value="Radical_SAM"/>
    <property type="match status" value="1"/>
</dbReference>
<evidence type="ECO:0000256" key="3">
    <source>
        <dbReference type="ARBA" id="ARBA00023014"/>
    </source>
</evidence>
<evidence type="ECO:0000256" key="1">
    <source>
        <dbReference type="ARBA" id="ARBA00022723"/>
    </source>
</evidence>
<dbReference type="SUPFAM" id="SSF102114">
    <property type="entry name" value="Radical SAM enzymes"/>
    <property type="match status" value="1"/>
</dbReference>
<reference evidence="5 6" key="1">
    <citation type="submission" date="2017-04" db="EMBL/GenBank/DDBJ databases">
        <title>Novel microbial lineages endemic to geothermal iron-oxide mats fill important gaps in the evolutionary history of Archaea.</title>
        <authorList>
            <person name="Jay Z.J."/>
            <person name="Beam J.P."/>
            <person name="Dlakic M."/>
            <person name="Rusch D.B."/>
            <person name="Kozubal M.A."/>
            <person name="Inskeep W.P."/>
        </authorList>
    </citation>
    <scope>NUCLEOTIDE SEQUENCE [LARGE SCALE GENOMIC DNA]</scope>
    <source>
        <strain evidence="5">ECH_B_SAG-M15</strain>
    </source>
</reference>
<dbReference type="GO" id="GO:0003824">
    <property type="term" value="F:catalytic activity"/>
    <property type="evidence" value="ECO:0007669"/>
    <property type="project" value="InterPro"/>
</dbReference>
<evidence type="ECO:0000259" key="4">
    <source>
        <dbReference type="PROSITE" id="PS51918"/>
    </source>
</evidence>
<dbReference type="InterPro" id="IPR058240">
    <property type="entry name" value="rSAM_sf"/>
</dbReference>
<comment type="caution">
    <text evidence="5">The sequence shown here is derived from an EMBL/GenBank/DDBJ whole genome shotgun (WGS) entry which is preliminary data.</text>
</comment>
<dbReference type="PANTHER" id="PTHR43432">
    <property type="entry name" value="SLR0285 PROTEIN"/>
    <property type="match status" value="1"/>
</dbReference>
<feature type="domain" description="Radical SAM core" evidence="4">
    <location>
        <begin position="27"/>
        <end position="271"/>
    </location>
</feature>
<dbReference type="PANTHER" id="PTHR43432:SF6">
    <property type="entry name" value="RADICAL SAM CORE DOMAIN-CONTAINING PROTEIN"/>
    <property type="match status" value="1"/>
</dbReference>
<dbReference type="GO" id="GO:0051536">
    <property type="term" value="F:iron-sulfur cluster binding"/>
    <property type="evidence" value="ECO:0007669"/>
    <property type="project" value="UniProtKB-KW"/>
</dbReference>
<dbReference type="InterPro" id="IPR006638">
    <property type="entry name" value="Elp3/MiaA/NifB-like_rSAM"/>
</dbReference>
<dbReference type="InterPro" id="IPR040086">
    <property type="entry name" value="MJ0683-like"/>
</dbReference>
<dbReference type="Pfam" id="PF04055">
    <property type="entry name" value="Radical_SAM"/>
    <property type="match status" value="1"/>
</dbReference>
<evidence type="ECO:0000256" key="2">
    <source>
        <dbReference type="ARBA" id="ARBA00023004"/>
    </source>
</evidence>
<organism evidence="5 6">
    <name type="scientific">Candidatus Marsarchaeota G2 archaeon ECH_B_SAG-M15</name>
    <dbReference type="NCBI Taxonomy" id="1978162"/>
    <lineage>
        <taxon>Archaea</taxon>
        <taxon>Candidatus Marsarchaeota</taxon>
        <taxon>Candidatus Marsarchaeota group 2</taxon>
    </lineage>
</organism>